<evidence type="ECO:0000313" key="1">
    <source>
        <dbReference type="EMBL" id="KAJ0211169.1"/>
    </source>
</evidence>
<protein>
    <submittedName>
        <fullName evidence="1">Uncharacterized protein</fullName>
    </submittedName>
</protein>
<evidence type="ECO:0000313" key="2">
    <source>
        <dbReference type="Proteomes" id="UP000235145"/>
    </source>
</evidence>
<name>A0A9R1VTF4_LACSA</name>
<sequence>MQRGEKKFATSSIPPPYFPVFFVDPDFIVLRLQPYVPVAEVVLEKYFFHDYKDFWSLLFRHKDSGWLDKVVRLLMERHFKGDRYTIMPPTFFVFHAQGEGFDLTSFASRIATYPTLWFLGGMWIGMGRSAYNGLEHLPSFRHELQNF</sequence>
<dbReference type="AlphaFoldDB" id="A0A9R1VTF4"/>
<dbReference type="Proteomes" id="UP000235145">
    <property type="component" value="Unassembled WGS sequence"/>
</dbReference>
<keyword evidence="2" id="KW-1185">Reference proteome</keyword>
<reference evidence="1 2" key="1">
    <citation type="journal article" date="2017" name="Nat. Commun.">
        <title>Genome assembly with in vitro proximity ligation data and whole-genome triplication in lettuce.</title>
        <authorList>
            <person name="Reyes-Chin-Wo S."/>
            <person name="Wang Z."/>
            <person name="Yang X."/>
            <person name="Kozik A."/>
            <person name="Arikit S."/>
            <person name="Song C."/>
            <person name="Xia L."/>
            <person name="Froenicke L."/>
            <person name="Lavelle D.O."/>
            <person name="Truco M.J."/>
            <person name="Xia R."/>
            <person name="Zhu S."/>
            <person name="Xu C."/>
            <person name="Xu H."/>
            <person name="Xu X."/>
            <person name="Cox K."/>
            <person name="Korf I."/>
            <person name="Meyers B.C."/>
            <person name="Michelmore R.W."/>
        </authorList>
    </citation>
    <scope>NUCLEOTIDE SEQUENCE [LARGE SCALE GENOMIC DNA]</scope>
    <source>
        <strain evidence="2">cv. Salinas</strain>
        <tissue evidence="1">Seedlings</tissue>
    </source>
</reference>
<dbReference type="EMBL" id="NBSK02000004">
    <property type="protein sequence ID" value="KAJ0211169.1"/>
    <property type="molecule type" value="Genomic_DNA"/>
</dbReference>
<gene>
    <name evidence="1" type="ORF">LSAT_V11C400195830</name>
</gene>
<proteinExistence type="predicted"/>
<organism evidence="1 2">
    <name type="scientific">Lactuca sativa</name>
    <name type="common">Garden lettuce</name>
    <dbReference type="NCBI Taxonomy" id="4236"/>
    <lineage>
        <taxon>Eukaryota</taxon>
        <taxon>Viridiplantae</taxon>
        <taxon>Streptophyta</taxon>
        <taxon>Embryophyta</taxon>
        <taxon>Tracheophyta</taxon>
        <taxon>Spermatophyta</taxon>
        <taxon>Magnoliopsida</taxon>
        <taxon>eudicotyledons</taxon>
        <taxon>Gunneridae</taxon>
        <taxon>Pentapetalae</taxon>
        <taxon>asterids</taxon>
        <taxon>campanulids</taxon>
        <taxon>Asterales</taxon>
        <taxon>Asteraceae</taxon>
        <taxon>Cichorioideae</taxon>
        <taxon>Cichorieae</taxon>
        <taxon>Lactucinae</taxon>
        <taxon>Lactuca</taxon>
    </lineage>
</organism>
<comment type="caution">
    <text evidence="1">The sequence shown here is derived from an EMBL/GenBank/DDBJ whole genome shotgun (WGS) entry which is preliminary data.</text>
</comment>
<accession>A0A9R1VTF4</accession>